<evidence type="ECO:0000256" key="2">
    <source>
        <dbReference type="ARBA" id="ARBA00022679"/>
    </source>
</evidence>
<gene>
    <name evidence="6" type="ORF">S01H1_31512</name>
</gene>
<evidence type="ECO:0000256" key="1">
    <source>
        <dbReference type="ARBA" id="ARBA00001946"/>
    </source>
</evidence>
<evidence type="ECO:0000256" key="5">
    <source>
        <dbReference type="ARBA" id="ARBA00023229"/>
    </source>
</evidence>
<dbReference type="SUPFAM" id="SSF48576">
    <property type="entry name" value="Terpenoid synthases"/>
    <property type="match status" value="1"/>
</dbReference>
<evidence type="ECO:0000256" key="3">
    <source>
        <dbReference type="ARBA" id="ARBA00022723"/>
    </source>
</evidence>
<protein>
    <recommendedName>
        <fullName evidence="7">Polyprenyl synthetase</fullName>
    </recommendedName>
</protein>
<dbReference type="GO" id="GO:0004659">
    <property type="term" value="F:prenyltransferase activity"/>
    <property type="evidence" value="ECO:0007669"/>
    <property type="project" value="TreeGrafter"/>
</dbReference>
<keyword evidence="2" id="KW-0808">Transferase</keyword>
<dbReference type="GO" id="GO:0046872">
    <property type="term" value="F:metal ion binding"/>
    <property type="evidence" value="ECO:0007669"/>
    <property type="project" value="UniProtKB-KW"/>
</dbReference>
<comment type="caution">
    <text evidence="6">The sequence shown here is derived from an EMBL/GenBank/DDBJ whole genome shotgun (WGS) entry which is preliminary data.</text>
</comment>
<organism evidence="6">
    <name type="scientific">marine sediment metagenome</name>
    <dbReference type="NCBI Taxonomy" id="412755"/>
    <lineage>
        <taxon>unclassified sequences</taxon>
        <taxon>metagenomes</taxon>
        <taxon>ecological metagenomes</taxon>
    </lineage>
</organism>
<evidence type="ECO:0008006" key="7">
    <source>
        <dbReference type="Google" id="ProtNLM"/>
    </source>
</evidence>
<comment type="cofactor">
    <cofactor evidence="1">
        <name>Mg(2+)</name>
        <dbReference type="ChEBI" id="CHEBI:18420"/>
    </cofactor>
</comment>
<evidence type="ECO:0000256" key="4">
    <source>
        <dbReference type="ARBA" id="ARBA00022842"/>
    </source>
</evidence>
<dbReference type="PANTHER" id="PTHR43281">
    <property type="entry name" value="FARNESYL DIPHOSPHATE SYNTHASE"/>
    <property type="match status" value="1"/>
</dbReference>
<keyword evidence="3" id="KW-0479">Metal-binding</keyword>
<reference evidence="6" key="1">
    <citation type="journal article" date="2014" name="Front. Microbiol.">
        <title>High frequency of phylogenetically diverse reductive dehalogenase-homologous genes in deep subseafloor sedimentary metagenomes.</title>
        <authorList>
            <person name="Kawai M."/>
            <person name="Futagami T."/>
            <person name="Toyoda A."/>
            <person name="Takaki Y."/>
            <person name="Nishi S."/>
            <person name="Hori S."/>
            <person name="Arai W."/>
            <person name="Tsubouchi T."/>
            <person name="Morono Y."/>
            <person name="Uchiyama I."/>
            <person name="Ito T."/>
            <person name="Fujiyama A."/>
            <person name="Inagaki F."/>
            <person name="Takami H."/>
        </authorList>
    </citation>
    <scope>NUCLEOTIDE SEQUENCE</scope>
    <source>
        <strain evidence="6">Expedition CK06-06</strain>
    </source>
</reference>
<dbReference type="InterPro" id="IPR008949">
    <property type="entry name" value="Isoprenoid_synthase_dom_sf"/>
</dbReference>
<sequence length="75" mass="8183">MASIDSVTQKLKANAEKVEDFIEELLEPRNPEVLYEASKHLIAAGGKRLRPYLVMKACELVGGEPDLAVPYAAAL</sequence>
<dbReference type="Gene3D" id="1.10.600.10">
    <property type="entry name" value="Farnesyl Diphosphate Synthase"/>
    <property type="match status" value="1"/>
</dbReference>
<dbReference type="AlphaFoldDB" id="X0TUW5"/>
<evidence type="ECO:0000313" key="6">
    <source>
        <dbReference type="EMBL" id="GAF90966.1"/>
    </source>
</evidence>
<keyword evidence="5" id="KW-0414">Isoprene biosynthesis</keyword>
<name>X0TUW5_9ZZZZ</name>
<dbReference type="GO" id="GO:0008299">
    <property type="term" value="P:isoprenoid biosynthetic process"/>
    <property type="evidence" value="ECO:0007669"/>
    <property type="project" value="UniProtKB-KW"/>
</dbReference>
<accession>X0TUW5</accession>
<dbReference type="PANTHER" id="PTHR43281:SF1">
    <property type="entry name" value="FARNESYL DIPHOSPHATE SYNTHASE"/>
    <property type="match status" value="1"/>
</dbReference>
<proteinExistence type="predicted"/>
<dbReference type="EMBL" id="BARS01019443">
    <property type="protein sequence ID" value="GAF90966.1"/>
    <property type="molecule type" value="Genomic_DNA"/>
</dbReference>
<feature type="non-terminal residue" evidence="6">
    <location>
        <position position="75"/>
    </location>
</feature>
<keyword evidence="4" id="KW-0460">Magnesium</keyword>